<feature type="transmembrane region" description="Helical" evidence="11">
    <location>
        <begin position="23"/>
        <end position="42"/>
    </location>
</feature>
<keyword evidence="9" id="KW-0811">Translocation</keyword>
<comment type="similarity">
    <text evidence="2">Belongs to the YajC family.</text>
</comment>
<proteinExistence type="inferred from homology"/>
<dbReference type="EMBL" id="JARRAG010000002">
    <property type="protein sequence ID" value="MDG3007515.1"/>
    <property type="molecule type" value="Genomic_DNA"/>
</dbReference>
<evidence type="ECO:0000256" key="4">
    <source>
        <dbReference type="ARBA" id="ARBA00022448"/>
    </source>
</evidence>
<evidence type="ECO:0000256" key="6">
    <source>
        <dbReference type="ARBA" id="ARBA00022692"/>
    </source>
</evidence>
<name>A0ABT6FIV9_9BACT</name>
<dbReference type="SMART" id="SM01323">
    <property type="entry name" value="YajC"/>
    <property type="match status" value="1"/>
</dbReference>
<comment type="subcellular location">
    <subcellularLocation>
        <location evidence="1">Cell membrane</location>
        <topology evidence="1">Single-pass membrane protein</topology>
    </subcellularLocation>
</comment>
<accession>A0ABT6FIV9</accession>
<evidence type="ECO:0000256" key="2">
    <source>
        <dbReference type="ARBA" id="ARBA00006742"/>
    </source>
</evidence>
<evidence type="ECO:0000256" key="3">
    <source>
        <dbReference type="ARBA" id="ARBA00014962"/>
    </source>
</evidence>
<comment type="caution">
    <text evidence="12">The sequence shown here is derived from an EMBL/GenBank/DDBJ whole genome shotgun (WGS) entry which is preliminary data.</text>
</comment>
<keyword evidence="6 11" id="KW-0812">Transmembrane</keyword>
<evidence type="ECO:0000256" key="9">
    <source>
        <dbReference type="ARBA" id="ARBA00023010"/>
    </source>
</evidence>
<evidence type="ECO:0000256" key="5">
    <source>
        <dbReference type="ARBA" id="ARBA00022475"/>
    </source>
</evidence>
<evidence type="ECO:0000256" key="11">
    <source>
        <dbReference type="SAM" id="Phobius"/>
    </source>
</evidence>
<dbReference type="PANTHER" id="PTHR33909:SF1">
    <property type="entry name" value="SEC TRANSLOCON ACCESSORY COMPLEX SUBUNIT YAJC"/>
    <property type="match status" value="1"/>
</dbReference>
<reference evidence="12 13" key="1">
    <citation type="submission" date="2023-03" db="EMBL/GenBank/DDBJ databases">
        <title>Paludisphaera mucosa sp. nov. a novel planctomycete from northern fen.</title>
        <authorList>
            <person name="Ivanova A."/>
        </authorList>
    </citation>
    <scope>NUCLEOTIDE SEQUENCE [LARGE SCALE GENOMIC DNA]</scope>
    <source>
        <strain evidence="12 13">Pla2</strain>
    </source>
</reference>
<evidence type="ECO:0000256" key="8">
    <source>
        <dbReference type="ARBA" id="ARBA00022989"/>
    </source>
</evidence>
<dbReference type="Proteomes" id="UP001216907">
    <property type="component" value="Unassembled WGS sequence"/>
</dbReference>
<keyword evidence="7" id="KW-0653">Protein transport</keyword>
<dbReference type="PRINTS" id="PR01853">
    <property type="entry name" value="YAJCTRNLCASE"/>
</dbReference>
<protein>
    <recommendedName>
        <fullName evidence="3">Sec translocon accessory complex subunit YajC</fullName>
    </recommendedName>
</protein>
<evidence type="ECO:0000256" key="10">
    <source>
        <dbReference type="ARBA" id="ARBA00023136"/>
    </source>
</evidence>
<keyword evidence="5" id="KW-1003">Cell membrane</keyword>
<evidence type="ECO:0000256" key="1">
    <source>
        <dbReference type="ARBA" id="ARBA00004162"/>
    </source>
</evidence>
<evidence type="ECO:0000256" key="7">
    <source>
        <dbReference type="ARBA" id="ARBA00022927"/>
    </source>
</evidence>
<dbReference type="RefSeq" id="WP_277863793.1">
    <property type="nucleotide sequence ID" value="NZ_JARRAG010000002.1"/>
</dbReference>
<dbReference type="NCBIfam" id="TIGR00739">
    <property type="entry name" value="yajC"/>
    <property type="match status" value="1"/>
</dbReference>
<keyword evidence="13" id="KW-1185">Reference proteome</keyword>
<dbReference type="Pfam" id="PF02699">
    <property type="entry name" value="YajC"/>
    <property type="match status" value="1"/>
</dbReference>
<dbReference type="InterPro" id="IPR003849">
    <property type="entry name" value="Preprotein_translocase_YajC"/>
</dbReference>
<evidence type="ECO:0000313" key="12">
    <source>
        <dbReference type="EMBL" id="MDG3007515.1"/>
    </source>
</evidence>
<keyword evidence="10 11" id="KW-0472">Membrane</keyword>
<organism evidence="12 13">
    <name type="scientific">Paludisphaera mucosa</name>
    <dbReference type="NCBI Taxonomy" id="3030827"/>
    <lineage>
        <taxon>Bacteria</taxon>
        <taxon>Pseudomonadati</taxon>
        <taxon>Planctomycetota</taxon>
        <taxon>Planctomycetia</taxon>
        <taxon>Isosphaerales</taxon>
        <taxon>Isosphaeraceae</taxon>
        <taxon>Paludisphaera</taxon>
    </lineage>
</organism>
<gene>
    <name evidence="12" type="primary">yajC</name>
    <name evidence="12" type="ORF">PZE19_27450</name>
</gene>
<keyword evidence="4" id="KW-0813">Transport</keyword>
<keyword evidence="8 11" id="KW-1133">Transmembrane helix</keyword>
<sequence>MPGLFDAIGPLLAQDAGAAPSNWTTLLFLLPIPLLFYFMIYMPQKEQEKKRRVMIDALKKNDKVVTAGGIYGTVISVDPASDRVVLRIDDDKGVKMSLTRSSVVRVLEGSTSE</sequence>
<evidence type="ECO:0000313" key="13">
    <source>
        <dbReference type="Proteomes" id="UP001216907"/>
    </source>
</evidence>
<dbReference type="PANTHER" id="PTHR33909">
    <property type="entry name" value="SEC TRANSLOCON ACCESSORY COMPLEX SUBUNIT YAJC"/>
    <property type="match status" value="1"/>
</dbReference>